<name>A0ABX7T9I3_9SPHN</name>
<evidence type="ECO:0000313" key="2">
    <source>
        <dbReference type="Proteomes" id="UP000663923"/>
    </source>
</evidence>
<reference evidence="1 2" key="1">
    <citation type="submission" date="2021-03" db="EMBL/GenBank/DDBJ databases">
        <title>Complete genome of Parasphingorhabdus_sp.JHSY0214.</title>
        <authorList>
            <person name="Yoo J.H."/>
            <person name="Bae J.W."/>
        </authorList>
    </citation>
    <scope>NUCLEOTIDE SEQUENCE [LARGE SCALE GENOMIC DNA]</scope>
    <source>
        <strain evidence="1 2">JHSY0214</strain>
    </source>
</reference>
<accession>A0ABX7T9I3</accession>
<organism evidence="1 2">
    <name type="scientific">Parasphingorhabdus cellanae</name>
    <dbReference type="NCBI Taxonomy" id="2806553"/>
    <lineage>
        <taxon>Bacteria</taxon>
        <taxon>Pseudomonadati</taxon>
        <taxon>Pseudomonadota</taxon>
        <taxon>Alphaproteobacteria</taxon>
        <taxon>Sphingomonadales</taxon>
        <taxon>Sphingomonadaceae</taxon>
        <taxon>Parasphingorhabdus</taxon>
    </lineage>
</organism>
<dbReference type="Proteomes" id="UP000663923">
    <property type="component" value="Chromosome"/>
</dbReference>
<evidence type="ECO:0000313" key="1">
    <source>
        <dbReference type="EMBL" id="QTD57209.1"/>
    </source>
</evidence>
<sequence length="100" mass="11150">MEMNFPHKSLTQTSADTDVKADSAHEALIAHAIARQALSPSARAYLAQRKGLAGKLTDPSRGPVEDRIKFFAGELPERSPLARRARIFEKAHFRPDLLRE</sequence>
<protein>
    <submittedName>
        <fullName evidence="1">Uncharacterized protein</fullName>
    </submittedName>
</protein>
<keyword evidence="2" id="KW-1185">Reference proteome</keyword>
<dbReference type="EMBL" id="CP071794">
    <property type="protein sequence ID" value="QTD57209.1"/>
    <property type="molecule type" value="Genomic_DNA"/>
</dbReference>
<gene>
    <name evidence="1" type="ORF">J4G78_06605</name>
</gene>
<dbReference type="RefSeq" id="WP_207989498.1">
    <property type="nucleotide sequence ID" value="NZ_CP071794.1"/>
</dbReference>
<proteinExistence type="predicted"/>